<evidence type="ECO:0000313" key="5">
    <source>
        <dbReference type="EMBL" id="KAF2158433.1"/>
    </source>
</evidence>
<dbReference type="Proteomes" id="UP000799537">
    <property type="component" value="Unassembled WGS sequence"/>
</dbReference>
<dbReference type="Pfam" id="PF08386">
    <property type="entry name" value="Abhydrolase_4"/>
    <property type="match status" value="1"/>
</dbReference>
<dbReference type="SUPFAM" id="SSF53474">
    <property type="entry name" value="alpha/beta-Hydrolases"/>
    <property type="match status" value="2"/>
</dbReference>
<dbReference type="InterPro" id="IPR000073">
    <property type="entry name" value="AB_hydrolase_1"/>
</dbReference>
<evidence type="ECO:0000256" key="2">
    <source>
        <dbReference type="ARBA" id="ARBA00022801"/>
    </source>
</evidence>
<dbReference type="PANTHER" id="PTHR43248">
    <property type="entry name" value="2-SUCCINYL-6-HYDROXY-2,4-CYCLOHEXADIENE-1-CARBOXYLATE SYNTHASE"/>
    <property type="match status" value="1"/>
</dbReference>
<dbReference type="PANTHER" id="PTHR43248:SF25">
    <property type="entry name" value="AB HYDROLASE-1 DOMAIN-CONTAINING PROTEIN-RELATED"/>
    <property type="match status" value="1"/>
</dbReference>
<evidence type="ECO:0000259" key="3">
    <source>
        <dbReference type="Pfam" id="PF00561"/>
    </source>
</evidence>
<keyword evidence="2" id="KW-0378">Hydrolase</keyword>
<dbReference type="AlphaFoldDB" id="A0A6A6BV83"/>
<evidence type="ECO:0000256" key="1">
    <source>
        <dbReference type="ARBA" id="ARBA00010088"/>
    </source>
</evidence>
<dbReference type="InterPro" id="IPR029058">
    <property type="entry name" value="AB_hydrolase_fold"/>
</dbReference>
<sequence>MKRERFRWDTALPLPYLKYQDCYGSGFQCARLDLPMDYWNGTTDGTIGLAVIRRPAAVPVTDSRYGGAVIINPGGPGGSGVEMVLEAGDAIRRVLDDEKGKFFEILGFDPRGVGSTLPSMHCLENSLEDAKWAVRRRHEGLLGSSNETLGRLWSASTAYGQSCSILSEDGSPDIRKYMTTMSVARDMVSIIEAHGEWREQEAARLLRQKRACRTSRNIGQSCTLVPESLRYIRGREKIQYWGFSYGTYLGLTYAAMFPDKVHRLVIDGVMDASDYQSALWYNNLEDAEKVLHQFFQDCARAGHPPCALASETGETTVAYVKTRFTNVMQKLKHSPLPIIRAGCPEVITYSDVKNFIFGALYSPLSGFPLMANLISDIEKGNATLFHDDAVNHFGPAHNQPHNAPPSDVPMCSKSIYGEDSRLGPTIGIACTDGKDQTWLDRPLFEEHLQNVTRMSPFVGPIWAEMRMYCAHYSVRPHQHFAGPWKSETSHPILLIGNTADPVTPLRAARKMSEGFHGAVVLTQDSPGHCSIAAPSECTVQYVKNYFQDGSMPPANTSCEADAVPFDSSLGDAKDIDLDREQLSEDLITLRKTRMRTTIS</sequence>
<dbReference type="Pfam" id="PF00561">
    <property type="entry name" value="Abhydrolase_1"/>
    <property type="match status" value="1"/>
</dbReference>
<dbReference type="EMBL" id="ML993668">
    <property type="protein sequence ID" value="KAF2158433.1"/>
    <property type="molecule type" value="Genomic_DNA"/>
</dbReference>
<name>A0A6A6BV83_ZASCE</name>
<dbReference type="OrthoDB" id="425534at2759"/>
<dbReference type="GO" id="GO:0016787">
    <property type="term" value="F:hydrolase activity"/>
    <property type="evidence" value="ECO:0007669"/>
    <property type="project" value="UniProtKB-KW"/>
</dbReference>
<reference evidence="5" key="1">
    <citation type="journal article" date="2020" name="Stud. Mycol.">
        <title>101 Dothideomycetes genomes: a test case for predicting lifestyles and emergence of pathogens.</title>
        <authorList>
            <person name="Haridas S."/>
            <person name="Albert R."/>
            <person name="Binder M."/>
            <person name="Bloem J."/>
            <person name="Labutti K."/>
            <person name="Salamov A."/>
            <person name="Andreopoulos B."/>
            <person name="Baker S."/>
            <person name="Barry K."/>
            <person name="Bills G."/>
            <person name="Bluhm B."/>
            <person name="Cannon C."/>
            <person name="Castanera R."/>
            <person name="Culley D."/>
            <person name="Daum C."/>
            <person name="Ezra D."/>
            <person name="Gonzalez J."/>
            <person name="Henrissat B."/>
            <person name="Kuo A."/>
            <person name="Liang C."/>
            <person name="Lipzen A."/>
            <person name="Lutzoni F."/>
            <person name="Magnuson J."/>
            <person name="Mondo S."/>
            <person name="Nolan M."/>
            <person name="Ohm R."/>
            <person name="Pangilinan J."/>
            <person name="Park H.-J."/>
            <person name="Ramirez L."/>
            <person name="Alfaro M."/>
            <person name="Sun H."/>
            <person name="Tritt A."/>
            <person name="Yoshinaga Y."/>
            <person name="Zwiers L.-H."/>
            <person name="Turgeon B."/>
            <person name="Goodwin S."/>
            <person name="Spatafora J."/>
            <person name="Crous P."/>
            <person name="Grigoriev I."/>
        </authorList>
    </citation>
    <scope>NUCLEOTIDE SEQUENCE</scope>
    <source>
        <strain evidence="5">ATCC 36951</strain>
    </source>
</reference>
<feature type="domain" description="AB hydrolase-1" evidence="3">
    <location>
        <begin position="234"/>
        <end position="276"/>
    </location>
</feature>
<comment type="similarity">
    <text evidence="1">Belongs to the peptidase S33 family.</text>
</comment>
<dbReference type="RefSeq" id="XP_033659322.1">
    <property type="nucleotide sequence ID" value="XM_033819264.1"/>
</dbReference>
<proteinExistence type="inferred from homology"/>
<dbReference type="InterPro" id="IPR013595">
    <property type="entry name" value="Pept_S33_TAP-like_C"/>
</dbReference>
<evidence type="ECO:0008006" key="7">
    <source>
        <dbReference type="Google" id="ProtNLM"/>
    </source>
</evidence>
<organism evidence="5 6">
    <name type="scientific">Zasmidium cellare ATCC 36951</name>
    <dbReference type="NCBI Taxonomy" id="1080233"/>
    <lineage>
        <taxon>Eukaryota</taxon>
        <taxon>Fungi</taxon>
        <taxon>Dikarya</taxon>
        <taxon>Ascomycota</taxon>
        <taxon>Pezizomycotina</taxon>
        <taxon>Dothideomycetes</taxon>
        <taxon>Dothideomycetidae</taxon>
        <taxon>Mycosphaerellales</taxon>
        <taxon>Mycosphaerellaceae</taxon>
        <taxon>Zasmidium</taxon>
    </lineage>
</organism>
<dbReference type="Gene3D" id="3.40.50.1820">
    <property type="entry name" value="alpha/beta hydrolase"/>
    <property type="match status" value="1"/>
</dbReference>
<dbReference type="GeneID" id="54572536"/>
<evidence type="ECO:0000313" key="6">
    <source>
        <dbReference type="Proteomes" id="UP000799537"/>
    </source>
</evidence>
<evidence type="ECO:0000259" key="4">
    <source>
        <dbReference type="Pfam" id="PF08386"/>
    </source>
</evidence>
<feature type="domain" description="Peptidase S33 tripeptidyl aminopeptidase-like C-terminal" evidence="4">
    <location>
        <begin position="455"/>
        <end position="558"/>
    </location>
</feature>
<gene>
    <name evidence="5" type="ORF">M409DRAFT_71646</name>
</gene>
<keyword evidence="6" id="KW-1185">Reference proteome</keyword>
<protein>
    <recommendedName>
        <fullName evidence="7">Peptidase S33 tripeptidyl aminopeptidase-like C-terminal domain-containing protein</fullName>
    </recommendedName>
</protein>
<dbReference type="InterPro" id="IPR051601">
    <property type="entry name" value="Serine_prot/Carboxylest_S33"/>
</dbReference>
<accession>A0A6A6BV83</accession>